<evidence type="ECO:0000256" key="5">
    <source>
        <dbReference type="ARBA" id="ARBA00022729"/>
    </source>
</evidence>
<comment type="catalytic activity">
    <reaction evidence="9">
        <text>hydrogencarbonate + H(+) = CO2 + H2O</text>
        <dbReference type="Rhea" id="RHEA:10748"/>
        <dbReference type="ChEBI" id="CHEBI:15377"/>
        <dbReference type="ChEBI" id="CHEBI:15378"/>
        <dbReference type="ChEBI" id="CHEBI:16526"/>
        <dbReference type="ChEBI" id="CHEBI:17544"/>
        <dbReference type="EC" id="4.2.1.1"/>
    </reaction>
</comment>
<dbReference type="GO" id="GO:0008270">
    <property type="term" value="F:zinc ion binding"/>
    <property type="evidence" value="ECO:0007669"/>
    <property type="project" value="UniProtKB-UniRule"/>
</dbReference>
<dbReference type="GO" id="GO:0005886">
    <property type="term" value="C:plasma membrane"/>
    <property type="evidence" value="ECO:0007669"/>
    <property type="project" value="TreeGrafter"/>
</dbReference>
<comment type="caution">
    <text evidence="11">The sequence shown here is derived from an EMBL/GenBank/DDBJ whole genome shotgun (WGS) entry which is preliminary data.</text>
</comment>
<dbReference type="FunFam" id="3.10.200.10:FF:000003">
    <property type="entry name" value="Carbonic anhydrase 12"/>
    <property type="match status" value="1"/>
</dbReference>
<dbReference type="EC" id="4.2.1.1" evidence="3 9"/>
<dbReference type="InterPro" id="IPR018338">
    <property type="entry name" value="Carbonic_anhydrase_a-class_CS"/>
</dbReference>
<evidence type="ECO:0000256" key="3">
    <source>
        <dbReference type="ARBA" id="ARBA00012925"/>
    </source>
</evidence>
<dbReference type="CDD" id="cd03117">
    <property type="entry name" value="alpha_CA_IV_XV_like"/>
    <property type="match status" value="1"/>
</dbReference>
<feature type="domain" description="Alpha-carbonic anhydrase" evidence="10">
    <location>
        <begin position="28"/>
        <end position="297"/>
    </location>
</feature>
<gene>
    <name evidence="11" type="ORF">PLEPLA_LOCUS596</name>
</gene>
<keyword evidence="6 9" id="KW-0862">Zinc</keyword>
<dbReference type="Pfam" id="PF00194">
    <property type="entry name" value="Carb_anhydrase"/>
    <property type="match status" value="1"/>
</dbReference>
<evidence type="ECO:0000256" key="9">
    <source>
        <dbReference type="RuleBase" id="RU367011"/>
    </source>
</evidence>
<keyword evidence="4 9" id="KW-0479">Metal-binding</keyword>
<evidence type="ECO:0000259" key="10">
    <source>
        <dbReference type="PROSITE" id="PS51144"/>
    </source>
</evidence>
<keyword evidence="5 9" id="KW-0732">Signal</keyword>
<evidence type="ECO:0000256" key="6">
    <source>
        <dbReference type="ARBA" id="ARBA00022833"/>
    </source>
</evidence>
<dbReference type="PROSITE" id="PS51144">
    <property type="entry name" value="ALPHA_CA_2"/>
    <property type="match status" value="1"/>
</dbReference>
<dbReference type="SMART" id="SM01057">
    <property type="entry name" value="Carb_anhydrase"/>
    <property type="match status" value="1"/>
</dbReference>
<name>A0A9N7TH62_PLEPL</name>
<dbReference type="SUPFAM" id="SSF51069">
    <property type="entry name" value="Carbonic anhydrase"/>
    <property type="match status" value="1"/>
</dbReference>
<comment type="cofactor">
    <cofactor evidence="1 9">
        <name>Zn(2+)</name>
        <dbReference type="ChEBI" id="CHEBI:29105"/>
    </cofactor>
</comment>
<comment type="similarity">
    <text evidence="2 9">Belongs to the alpha-carbonic anhydrase family.</text>
</comment>
<organism evidence="11 12">
    <name type="scientific">Pleuronectes platessa</name>
    <name type="common">European plaice</name>
    <dbReference type="NCBI Taxonomy" id="8262"/>
    <lineage>
        <taxon>Eukaryota</taxon>
        <taxon>Metazoa</taxon>
        <taxon>Chordata</taxon>
        <taxon>Craniata</taxon>
        <taxon>Vertebrata</taxon>
        <taxon>Euteleostomi</taxon>
        <taxon>Actinopterygii</taxon>
        <taxon>Neopterygii</taxon>
        <taxon>Teleostei</taxon>
        <taxon>Neoteleostei</taxon>
        <taxon>Acanthomorphata</taxon>
        <taxon>Carangaria</taxon>
        <taxon>Pleuronectiformes</taxon>
        <taxon>Pleuronectoidei</taxon>
        <taxon>Pleuronectidae</taxon>
        <taxon>Pleuronectes</taxon>
    </lineage>
</organism>
<proteinExistence type="inferred from homology"/>
<evidence type="ECO:0000256" key="4">
    <source>
        <dbReference type="ARBA" id="ARBA00022723"/>
    </source>
</evidence>
<dbReference type="AlphaFoldDB" id="A0A9N7TH62"/>
<dbReference type="GO" id="GO:0004089">
    <property type="term" value="F:carbonate dehydratase activity"/>
    <property type="evidence" value="ECO:0007669"/>
    <property type="project" value="UniProtKB-UniRule"/>
</dbReference>
<sequence length="316" mass="34192">MSKMILLVALVLTLCALTLRVDCAAAGIDWCYHLPTCNDNNWATIAPKYCNGSRQSPININTTAAKTDENLTEFTFTNFSSTTAQETLENTGKTVKVNLASGVQISGGGLSEAYSSLQFHLHWGNGPSIPGSEHTVDGKRYPMELHIVNIKSSYNGNLTQALADSTGLAALGFFIEEMSGNATGEPASWKTLTSYLANITNKGQTFTLPSGISLDDLLVGVNRAKYYRYLGSLTTPACNEVVVWTVFKETIKVSKDLIDLFSNTVHINDSSSALITNVFRQIQPDQPVTTQAASSASTTCYSMGLMVLSFALWKNL</sequence>
<dbReference type="InterPro" id="IPR041874">
    <property type="entry name" value="CA4/CA15"/>
</dbReference>
<dbReference type="PROSITE" id="PS00162">
    <property type="entry name" value="ALPHA_CA_1"/>
    <property type="match status" value="1"/>
</dbReference>
<evidence type="ECO:0000313" key="11">
    <source>
        <dbReference type="EMBL" id="CAB1412902.1"/>
    </source>
</evidence>
<dbReference type="PANTHER" id="PTHR18952">
    <property type="entry name" value="CARBONIC ANHYDRASE"/>
    <property type="match status" value="1"/>
</dbReference>
<dbReference type="Proteomes" id="UP001153269">
    <property type="component" value="Unassembled WGS sequence"/>
</dbReference>
<comment type="function">
    <text evidence="9">Reversible hydration of carbon dioxide.</text>
</comment>
<dbReference type="InterPro" id="IPR001148">
    <property type="entry name" value="CA_dom"/>
</dbReference>
<keyword evidence="7" id="KW-0325">Glycoprotein</keyword>
<dbReference type="Gene3D" id="3.10.200.10">
    <property type="entry name" value="Alpha carbonic anhydrase"/>
    <property type="match status" value="1"/>
</dbReference>
<evidence type="ECO:0000256" key="8">
    <source>
        <dbReference type="ARBA" id="ARBA00023239"/>
    </source>
</evidence>
<evidence type="ECO:0000256" key="7">
    <source>
        <dbReference type="ARBA" id="ARBA00023180"/>
    </source>
</evidence>
<dbReference type="EMBL" id="CADEAL010000025">
    <property type="protein sequence ID" value="CAB1412902.1"/>
    <property type="molecule type" value="Genomic_DNA"/>
</dbReference>
<feature type="signal peptide" evidence="9">
    <location>
        <begin position="1"/>
        <end position="26"/>
    </location>
</feature>
<dbReference type="InterPro" id="IPR036398">
    <property type="entry name" value="CA_dom_sf"/>
</dbReference>
<protein>
    <recommendedName>
        <fullName evidence="3 9">Carbonic anhydrase</fullName>
        <ecNumber evidence="3 9">4.2.1.1</ecNumber>
    </recommendedName>
</protein>
<accession>A0A9N7TH62</accession>
<evidence type="ECO:0000256" key="2">
    <source>
        <dbReference type="ARBA" id="ARBA00010718"/>
    </source>
</evidence>
<keyword evidence="12" id="KW-1185">Reference proteome</keyword>
<feature type="chain" id="PRO_5040527810" description="Carbonic anhydrase" evidence="9">
    <location>
        <begin position="27"/>
        <end position="316"/>
    </location>
</feature>
<evidence type="ECO:0000313" key="12">
    <source>
        <dbReference type="Proteomes" id="UP001153269"/>
    </source>
</evidence>
<keyword evidence="8 9" id="KW-0456">Lyase</keyword>
<dbReference type="InterPro" id="IPR023561">
    <property type="entry name" value="Carbonic_anhydrase_a-class"/>
</dbReference>
<dbReference type="PANTHER" id="PTHR18952:SF200">
    <property type="entry name" value="CARBONIC ANHYDRASE"/>
    <property type="match status" value="1"/>
</dbReference>
<reference evidence="11" key="1">
    <citation type="submission" date="2020-03" db="EMBL/GenBank/DDBJ databases">
        <authorList>
            <person name="Weist P."/>
        </authorList>
    </citation>
    <scope>NUCLEOTIDE SEQUENCE</scope>
</reference>
<evidence type="ECO:0000256" key="1">
    <source>
        <dbReference type="ARBA" id="ARBA00001947"/>
    </source>
</evidence>